<dbReference type="SUPFAM" id="SSF55874">
    <property type="entry name" value="ATPase domain of HSP90 chaperone/DNA topoisomerase II/histidine kinase"/>
    <property type="match status" value="1"/>
</dbReference>
<evidence type="ECO:0000313" key="4">
    <source>
        <dbReference type="Proteomes" id="UP000254808"/>
    </source>
</evidence>
<accession>A0A345UHF9</accession>
<dbReference type="InterPro" id="IPR050267">
    <property type="entry name" value="Anti-sigma-factor_SerPK"/>
</dbReference>
<reference evidence="3 4" key="1">
    <citation type="submission" date="2018-03" db="EMBL/GenBank/DDBJ databases">
        <title>Phenotypic and genomic properties of Cyclonatronum proteinivorum gen. nov., sp. nov., a haloalkaliphilic bacteroidete from soda lakes possessing Na+-translocating rhodopsin.</title>
        <authorList>
            <person name="Toshchakov S.V."/>
            <person name="Korzhenkov A."/>
            <person name="Samarov N.I."/>
            <person name="Kublanov I.V."/>
            <person name="Muntyan M.S."/>
            <person name="Sorokin D.Y."/>
        </authorList>
    </citation>
    <scope>NUCLEOTIDE SEQUENCE [LARGE SCALE GENOMIC DNA]</scope>
    <source>
        <strain evidence="3 4">Omega</strain>
    </source>
</reference>
<evidence type="ECO:0000259" key="2">
    <source>
        <dbReference type="Pfam" id="PF13581"/>
    </source>
</evidence>
<dbReference type="InterPro" id="IPR003594">
    <property type="entry name" value="HATPase_dom"/>
</dbReference>
<keyword evidence="3" id="KW-0418">Kinase</keyword>
<dbReference type="InterPro" id="IPR036890">
    <property type="entry name" value="HATPase_C_sf"/>
</dbReference>
<proteinExistence type="predicted"/>
<evidence type="ECO:0000313" key="3">
    <source>
        <dbReference type="EMBL" id="AXI99910.1"/>
    </source>
</evidence>
<dbReference type="Gene3D" id="3.30.565.10">
    <property type="entry name" value="Histidine kinase-like ATPase, C-terminal domain"/>
    <property type="match status" value="1"/>
</dbReference>
<gene>
    <name evidence="3" type="ORF">CYPRO_0626</name>
</gene>
<organism evidence="3 4">
    <name type="scientific">Cyclonatronum proteinivorum</name>
    <dbReference type="NCBI Taxonomy" id="1457365"/>
    <lineage>
        <taxon>Bacteria</taxon>
        <taxon>Pseudomonadati</taxon>
        <taxon>Balneolota</taxon>
        <taxon>Balneolia</taxon>
        <taxon>Balneolales</taxon>
        <taxon>Cyclonatronaceae</taxon>
        <taxon>Cyclonatronum</taxon>
    </lineage>
</organism>
<keyword evidence="4" id="KW-1185">Reference proteome</keyword>
<dbReference type="Pfam" id="PF13581">
    <property type="entry name" value="HATPase_c_2"/>
    <property type="match status" value="1"/>
</dbReference>
<dbReference type="Proteomes" id="UP000254808">
    <property type="component" value="Chromosome"/>
</dbReference>
<protein>
    <submittedName>
        <fullName evidence="3">Serine/threonine-protein kinase RsbW</fullName>
    </submittedName>
</protein>
<dbReference type="CDD" id="cd16936">
    <property type="entry name" value="HATPase_RsbW-like"/>
    <property type="match status" value="1"/>
</dbReference>
<dbReference type="PANTHER" id="PTHR35526">
    <property type="entry name" value="ANTI-SIGMA-F FACTOR RSBW-RELATED"/>
    <property type="match status" value="1"/>
</dbReference>
<keyword evidence="3" id="KW-0808">Transferase</keyword>
<dbReference type="PANTHER" id="PTHR35526:SF3">
    <property type="entry name" value="ANTI-SIGMA-F FACTOR RSBW"/>
    <property type="match status" value="1"/>
</dbReference>
<evidence type="ECO:0000256" key="1">
    <source>
        <dbReference type="ARBA" id="ARBA00022527"/>
    </source>
</evidence>
<dbReference type="AlphaFoldDB" id="A0A345UHF9"/>
<keyword evidence="1" id="KW-0723">Serine/threonine-protein kinase</keyword>
<dbReference type="KEGG" id="cprv:CYPRO_0626"/>
<dbReference type="EMBL" id="CP027806">
    <property type="protein sequence ID" value="AXI99910.1"/>
    <property type="molecule type" value="Genomic_DNA"/>
</dbReference>
<sequence length="138" mass="15886">MTQQPRHIEVAASTENLIQVRNFVGEHARRHGFSEKETEQIRLSVDEAMTNVIKHAYDFDSSQKIYVSVGAEDRTFWVAIQDTGRAFDVSAYKVPNVPERIKKRQKGGVGVYLIKQLMDKVEYSTSNQQNEIRMIKNL</sequence>
<dbReference type="GO" id="GO:0004674">
    <property type="term" value="F:protein serine/threonine kinase activity"/>
    <property type="evidence" value="ECO:0007669"/>
    <property type="project" value="UniProtKB-KW"/>
</dbReference>
<name>A0A345UHF9_9BACT</name>
<dbReference type="RefSeq" id="WP_164682498.1">
    <property type="nucleotide sequence ID" value="NZ_CP027806.1"/>
</dbReference>
<feature type="domain" description="Histidine kinase/HSP90-like ATPase" evidence="2">
    <location>
        <begin position="11"/>
        <end position="136"/>
    </location>
</feature>